<dbReference type="OrthoDB" id="3335918at2759"/>
<reference evidence="3" key="1">
    <citation type="submission" date="2022-12" db="EMBL/GenBank/DDBJ databases">
        <authorList>
            <person name="Petersen C."/>
        </authorList>
    </citation>
    <scope>NUCLEOTIDE SEQUENCE</scope>
    <source>
        <strain evidence="3">IBT 29495</strain>
    </source>
</reference>
<dbReference type="InterPro" id="IPR007497">
    <property type="entry name" value="SIMPL/DUF541"/>
</dbReference>
<dbReference type="EMBL" id="JAPWDS010000002">
    <property type="protein sequence ID" value="KAJ5512682.1"/>
    <property type="molecule type" value="Genomic_DNA"/>
</dbReference>
<reference evidence="3" key="2">
    <citation type="journal article" date="2023" name="IMA Fungus">
        <title>Comparative genomic study of the Penicillium genus elucidates a diverse pangenome and 15 lateral gene transfer events.</title>
        <authorList>
            <person name="Petersen C."/>
            <person name="Sorensen T."/>
            <person name="Nielsen M.R."/>
            <person name="Sondergaard T.E."/>
            <person name="Sorensen J.L."/>
            <person name="Fitzpatrick D.A."/>
            <person name="Frisvad J.C."/>
            <person name="Nielsen K.L."/>
        </authorList>
    </citation>
    <scope>NUCLEOTIDE SEQUENCE</scope>
    <source>
        <strain evidence="3">IBT 29495</strain>
    </source>
</reference>
<feature type="compositionally biased region" description="Polar residues" evidence="2">
    <location>
        <begin position="69"/>
        <end position="83"/>
    </location>
</feature>
<evidence type="ECO:0000256" key="1">
    <source>
        <dbReference type="SAM" id="Coils"/>
    </source>
</evidence>
<gene>
    <name evidence="3" type="ORF">N7463_002234</name>
</gene>
<proteinExistence type="predicted"/>
<comment type="caution">
    <text evidence="3">The sequence shown here is derived from an EMBL/GenBank/DDBJ whole genome shotgun (WGS) entry which is preliminary data.</text>
</comment>
<keyword evidence="4" id="KW-1185">Reference proteome</keyword>
<evidence type="ECO:0000313" key="3">
    <source>
        <dbReference type="EMBL" id="KAJ5512682.1"/>
    </source>
</evidence>
<dbReference type="Gene3D" id="3.30.110.170">
    <property type="entry name" value="Protein of unknown function (DUF541), domain 1"/>
    <property type="match status" value="1"/>
</dbReference>
<protein>
    <submittedName>
        <fullName evidence="3">Uncharacterized protein</fullName>
    </submittedName>
</protein>
<evidence type="ECO:0000256" key="2">
    <source>
        <dbReference type="SAM" id="MobiDB-lite"/>
    </source>
</evidence>
<name>A0A9W9XYS6_9EURO</name>
<sequence length="249" mass="27517">MTPLKIVLEGKSSITRQPERAALAFVIHTSGPSQETVSKEAIEASNDIGRLFKELSPKTETGETIAGSPVTSFSSTSLRTDSQLPRDKSGDPLPTDYNAVIWLNALFQDFTKLSEIVGKLISFPNIEIKSLDWRLTEATQKALGSESREEAMRDAVQKANDNARVIEREVVAVEITEVRGGGQHEVKSNLNIQMQQLQQMRQVQQQQMAQPCVPYSPRVDSLASPGLDLLPQLIRYTDAVQVEFQAAHS</sequence>
<dbReference type="Proteomes" id="UP001149954">
    <property type="component" value="Unassembled WGS sequence"/>
</dbReference>
<dbReference type="Gene3D" id="3.30.70.2970">
    <property type="entry name" value="Protein of unknown function (DUF541), domain 2"/>
    <property type="match status" value="1"/>
</dbReference>
<keyword evidence="1" id="KW-0175">Coiled coil</keyword>
<feature type="region of interest" description="Disordered" evidence="2">
    <location>
        <begin position="58"/>
        <end position="91"/>
    </location>
</feature>
<dbReference type="AlphaFoldDB" id="A0A9W9XYS6"/>
<evidence type="ECO:0000313" key="4">
    <source>
        <dbReference type="Proteomes" id="UP001149954"/>
    </source>
</evidence>
<organism evidence="3 4">
    <name type="scientific">Penicillium fimorum</name>
    <dbReference type="NCBI Taxonomy" id="1882269"/>
    <lineage>
        <taxon>Eukaryota</taxon>
        <taxon>Fungi</taxon>
        <taxon>Dikarya</taxon>
        <taxon>Ascomycota</taxon>
        <taxon>Pezizomycotina</taxon>
        <taxon>Eurotiomycetes</taxon>
        <taxon>Eurotiomycetidae</taxon>
        <taxon>Eurotiales</taxon>
        <taxon>Aspergillaceae</taxon>
        <taxon>Penicillium</taxon>
    </lineage>
</organism>
<accession>A0A9W9XYS6</accession>
<dbReference type="Pfam" id="PF04402">
    <property type="entry name" value="SIMPL"/>
    <property type="match status" value="1"/>
</dbReference>
<feature type="coiled-coil region" evidence="1">
    <location>
        <begin position="149"/>
        <end position="207"/>
    </location>
</feature>